<dbReference type="Gene3D" id="2.20.110.10">
    <property type="entry name" value="Histone H3 K4-specific methyltransferase SET7/9 N-terminal domain"/>
    <property type="match status" value="2"/>
</dbReference>
<dbReference type="RefSeq" id="WP_301640326.1">
    <property type="nucleotide sequence ID" value="NZ_JAUEII010000026.1"/>
</dbReference>
<evidence type="ECO:0000256" key="1">
    <source>
        <dbReference type="SAM" id="SignalP"/>
    </source>
</evidence>
<evidence type="ECO:0000313" key="3">
    <source>
        <dbReference type="Proteomes" id="UP001167871"/>
    </source>
</evidence>
<reference evidence="2" key="1">
    <citation type="submission" date="2023-06" db="EMBL/GenBank/DDBJ databases">
        <authorList>
            <person name="Zeman M."/>
            <person name="Kubasova T."/>
            <person name="Jahodarova E."/>
            <person name="Nykrynova M."/>
            <person name="Rychlik I."/>
        </authorList>
    </citation>
    <scope>NUCLEOTIDE SEQUENCE</scope>
    <source>
        <strain evidence="2">84_SSukc20</strain>
    </source>
</reference>
<proteinExistence type="predicted"/>
<keyword evidence="3" id="KW-1185">Reference proteome</keyword>
<feature type="chain" id="PRO_5045094246" description="Toxin-antitoxin system YwqK family antitoxin" evidence="1">
    <location>
        <begin position="21"/>
        <end position="268"/>
    </location>
</feature>
<keyword evidence="1" id="KW-0732">Signal</keyword>
<protein>
    <recommendedName>
        <fullName evidence="4">Toxin-antitoxin system YwqK family antitoxin</fullName>
    </recommendedName>
</protein>
<feature type="signal peptide" evidence="1">
    <location>
        <begin position="1"/>
        <end position="20"/>
    </location>
</feature>
<comment type="caution">
    <text evidence="2">The sequence shown here is derived from an EMBL/GenBank/DDBJ whole genome shotgun (WGS) entry which is preliminary data.</text>
</comment>
<dbReference type="SUPFAM" id="SSF82185">
    <property type="entry name" value="Histone H3 K4-specific methyltransferase SET7/9 N-terminal domain"/>
    <property type="match status" value="2"/>
</dbReference>
<dbReference type="EMBL" id="JAUEII010000026">
    <property type="protein sequence ID" value="MDN0050033.1"/>
    <property type="molecule type" value="Genomic_DNA"/>
</dbReference>
<evidence type="ECO:0000313" key="2">
    <source>
        <dbReference type="EMBL" id="MDN0050033.1"/>
    </source>
</evidence>
<name>A0ABT7X7H6_9BACE</name>
<evidence type="ECO:0008006" key="4">
    <source>
        <dbReference type="Google" id="ProtNLM"/>
    </source>
</evidence>
<dbReference type="Proteomes" id="UP001167871">
    <property type="component" value="Unassembled WGS sequence"/>
</dbReference>
<reference evidence="2" key="2">
    <citation type="submission" date="2024-05" db="EMBL/GenBank/DDBJ databases">
        <title>Identification and characterization of horizontal gene transfer across gut microbiota members of farm animals based on homology search.</title>
        <authorList>
            <person name="Schwarzerova J."/>
            <person name="Nykrynova M."/>
            <person name="Jureckova K."/>
            <person name="Cejkova D."/>
            <person name="Rychlik I."/>
        </authorList>
    </citation>
    <scope>NUCLEOTIDE SEQUENCE</scope>
    <source>
        <strain evidence="2">84_SSukc20</strain>
    </source>
</reference>
<accession>A0ABT7X7H6</accession>
<organism evidence="2 3">
    <name type="scientific">Bacteroides gallinaceum</name>
    <dbReference type="NCBI Taxonomy" id="1462571"/>
    <lineage>
        <taxon>Bacteria</taxon>
        <taxon>Pseudomonadati</taxon>
        <taxon>Bacteroidota</taxon>
        <taxon>Bacteroidia</taxon>
        <taxon>Bacteroidales</taxon>
        <taxon>Bacteroidaceae</taxon>
        <taxon>Bacteroides</taxon>
    </lineage>
</organism>
<gene>
    <name evidence="2" type="ORF">QVO10_11660</name>
</gene>
<sequence>MKTKIILAGILLLLSGSSFAQRIVEYGDLRTLTDAEHGTVVHYLKDGKRPLSGEYRILRGQDEESVHFSKGVKQGEYRRYRDGVLREKGAYADGKRHGLFVTYYQDGKTPQREAPMQHGKIEGTVRTWFADGKPDMIQEYREGKKNGKEQRFDPKTGRLIYEAGYTDDKKEGKQWELNEDTARGWLSETVSHYKNGELDGPYEYTAHKHGKLYLHESGAYKAGCKHGVWEKTDDDGIVTQGEYTDGRETGHWVRYDSTSGEILNEWDK</sequence>